<proteinExistence type="predicted"/>
<evidence type="ECO:0000313" key="1">
    <source>
        <dbReference type="EMBL" id="DAE10316.1"/>
    </source>
</evidence>
<sequence length="49" mass="5569">MLLPAPIFRGFRGLKCSVFRRFGALRSIKIHGIIQLKKVLSGKRSAPFR</sequence>
<dbReference type="EMBL" id="BK015507">
    <property type="protein sequence ID" value="DAE10316.1"/>
    <property type="molecule type" value="Genomic_DNA"/>
</dbReference>
<name>A0A8S5PVJ8_9CAUD</name>
<protein>
    <submittedName>
        <fullName evidence="1">Uncharacterized protein</fullName>
    </submittedName>
</protein>
<reference evidence="1" key="1">
    <citation type="journal article" date="2021" name="Proc. Natl. Acad. Sci. U.S.A.">
        <title>A Catalog of Tens of Thousands of Viruses from Human Metagenomes Reveals Hidden Associations with Chronic Diseases.</title>
        <authorList>
            <person name="Tisza M.J."/>
            <person name="Buck C.B."/>
        </authorList>
    </citation>
    <scope>NUCLEOTIDE SEQUENCE</scope>
    <source>
        <strain evidence="1">Ct3es5</strain>
    </source>
</reference>
<organism evidence="1">
    <name type="scientific">Siphoviridae sp. ct3es5</name>
    <dbReference type="NCBI Taxonomy" id="2825322"/>
    <lineage>
        <taxon>Viruses</taxon>
        <taxon>Duplodnaviria</taxon>
        <taxon>Heunggongvirae</taxon>
        <taxon>Uroviricota</taxon>
        <taxon>Caudoviricetes</taxon>
    </lineage>
</organism>
<accession>A0A8S5PVJ8</accession>